<protein>
    <recommendedName>
        <fullName evidence="2">PGG domain-containing protein</fullName>
    </recommendedName>
</protein>
<dbReference type="SUPFAM" id="SSF48403">
    <property type="entry name" value="Ankyrin repeat"/>
    <property type="match status" value="1"/>
</dbReference>
<feature type="transmembrane region" description="Helical" evidence="1">
    <location>
        <begin position="418"/>
        <end position="437"/>
    </location>
</feature>
<dbReference type="Pfam" id="PF14223">
    <property type="entry name" value="Retrotran_gag_2"/>
    <property type="match status" value="1"/>
</dbReference>
<dbReference type="SMART" id="SM00248">
    <property type="entry name" value="ANK"/>
    <property type="match status" value="2"/>
</dbReference>
<evidence type="ECO:0000256" key="1">
    <source>
        <dbReference type="SAM" id="Phobius"/>
    </source>
</evidence>
<keyword evidence="1" id="KW-1133">Transmembrane helix</keyword>
<comment type="caution">
    <text evidence="3">The sequence shown here is derived from an EMBL/GenBank/DDBJ whole genome shotgun (WGS) entry which is preliminary data.</text>
</comment>
<dbReference type="Pfam" id="PF12796">
    <property type="entry name" value="Ank_2"/>
    <property type="match status" value="1"/>
</dbReference>
<feature type="domain" description="PGG" evidence="2">
    <location>
        <begin position="298"/>
        <end position="408"/>
    </location>
</feature>
<dbReference type="InterPro" id="IPR026961">
    <property type="entry name" value="PGG_dom"/>
</dbReference>
<dbReference type="InterPro" id="IPR002110">
    <property type="entry name" value="Ankyrin_rpt"/>
</dbReference>
<sequence>MIVPEVLKEDNYQRWCIFMKHYLVAQDLWDVVVLNKMRHAHGEDPKKWNQRNALALHAIKISCGEAMFDKIKEMNSAKDAWKALADLHRQPNDNGNEDTGFRTFERKQAITLLKHIKKGASDAVKKHFVEHQDTVYLAALRTLPPALEDRSTLLHVAIAAGQVKLAKELISMMFKKELEIQNKRGQTALSWAACKGSRKIVECLVEKNKRLLEIPDCEKKIPLVLACVSDHIGLDLLRKFPDLTFHKSSLEPTPVISVLEVERIVPRFYREHRNKNDETPLEVFGREHEGLLKEAQIWVKETVNFAAIIGVLLIGIMFAAAITVPGGNNDQDGYPNFSKRASFGEFLTWDQLSFYFAALSVLYFLHIHESGLTKEDFLTGHFTAKLTCSFYFLFWSIGSMLLSFRASVELLLPDNSTLQSTIFSAVFLGGPYVYIFLKHFVPLREILVFRIF</sequence>
<feature type="transmembrane region" description="Helical" evidence="1">
    <location>
        <begin position="303"/>
        <end position="326"/>
    </location>
</feature>
<gene>
    <name evidence="3" type="ORF">SLEP1_g55876</name>
</gene>
<dbReference type="PANTHER" id="PTHR24177">
    <property type="entry name" value="CASKIN"/>
    <property type="match status" value="1"/>
</dbReference>
<evidence type="ECO:0000313" key="3">
    <source>
        <dbReference type="EMBL" id="GKV49109.1"/>
    </source>
</evidence>
<dbReference type="EMBL" id="BPVZ01000285">
    <property type="protein sequence ID" value="GKV49109.1"/>
    <property type="molecule type" value="Genomic_DNA"/>
</dbReference>
<dbReference type="GO" id="GO:0016020">
    <property type="term" value="C:membrane"/>
    <property type="evidence" value="ECO:0007669"/>
    <property type="project" value="TreeGrafter"/>
</dbReference>
<keyword evidence="1" id="KW-0812">Transmembrane</keyword>
<name>A0AAV5MIY8_9ROSI</name>
<dbReference type="InterPro" id="IPR036770">
    <property type="entry name" value="Ankyrin_rpt-contain_sf"/>
</dbReference>
<dbReference type="PANTHER" id="PTHR24177:SF468">
    <property type="entry name" value="PGG DOMAIN-CONTAINING PROTEIN"/>
    <property type="match status" value="1"/>
</dbReference>
<dbReference type="Gene3D" id="1.25.40.20">
    <property type="entry name" value="Ankyrin repeat-containing domain"/>
    <property type="match status" value="1"/>
</dbReference>
<keyword evidence="4" id="KW-1185">Reference proteome</keyword>
<accession>A0AAV5MIY8</accession>
<evidence type="ECO:0000313" key="4">
    <source>
        <dbReference type="Proteomes" id="UP001054252"/>
    </source>
</evidence>
<proteinExistence type="predicted"/>
<dbReference type="Pfam" id="PF13962">
    <property type="entry name" value="PGG"/>
    <property type="match status" value="1"/>
</dbReference>
<organism evidence="3 4">
    <name type="scientific">Rubroshorea leprosula</name>
    <dbReference type="NCBI Taxonomy" id="152421"/>
    <lineage>
        <taxon>Eukaryota</taxon>
        <taxon>Viridiplantae</taxon>
        <taxon>Streptophyta</taxon>
        <taxon>Embryophyta</taxon>
        <taxon>Tracheophyta</taxon>
        <taxon>Spermatophyta</taxon>
        <taxon>Magnoliopsida</taxon>
        <taxon>eudicotyledons</taxon>
        <taxon>Gunneridae</taxon>
        <taxon>Pentapetalae</taxon>
        <taxon>rosids</taxon>
        <taxon>malvids</taxon>
        <taxon>Malvales</taxon>
        <taxon>Dipterocarpaceae</taxon>
        <taxon>Rubroshorea</taxon>
    </lineage>
</organism>
<feature type="transmembrane region" description="Helical" evidence="1">
    <location>
        <begin position="386"/>
        <end position="406"/>
    </location>
</feature>
<feature type="transmembrane region" description="Helical" evidence="1">
    <location>
        <begin position="346"/>
        <end position="365"/>
    </location>
</feature>
<reference evidence="3 4" key="1">
    <citation type="journal article" date="2021" name="Commun. Biol.">
        <title>The genome of Shorea leprosula (Dipterocarpaceae) highlights the ecological relevance of drought in aseasonal tropical rainforests.</title>
        <authorList>
            <person name="Ng K.K.S."/>
            <person name="Kobayashi M.J."/>
            <person name="Fawcett J.A."/>
            <person name="Hatakeyama M."/>
            <person name="Paape T."/>
            <person name="Ng C.H."/>
            <person name="Ang C.C."/>
            <person name="Tnah L.H."/>
            <person name="Lee C.T."/>
            <person name="Nishiyama T."/>
            <person name="Sese J."/>
            <person name="O'Brien M.J."/>
            <person name="Copetti D."/>
            <person name="Mohd Noor M.I."/>
            <person name="Ong R.C."/>
            <person name="Putra M."/>
            <person name="Sireger I.Z."/>
            <person name="Indrioko S."/>
            <person name="Kosugi Y."/>
            <person name="Izuno A."/>
            <person name="Isagi Y."/>
            <person name="Lee S.L."/>
            <person name="Shimizu K.K."/>
        </authorList>
    </citation>
    <scope>NUCLEOTIDE SEQUENCE [LARGE SCALE GENOMIC DNA]</scope>
    <source>
        <strain evidence="3">214</strain>
    </source>
</reference>
<keyword evidence="1" id="KW-0472">Membrane</keyword>
<evidence type="ECO:0000259" key="2">
    <source>
        <dbReference type="Pfam" id="PF13962"/>
    </source>
</evidence>
<dbReference type="Proteomes" id="UP001054252">
    <property type="component" value="Unassembled WGS sequence"/>
</dbReference>
<dbReference type="AlphaFoldDB" id="A0AAV5MIY8"/>